<reference evidence="1" key="1">
    <citation type="submission" date="2023-03" db="EMBL/GenBank/DDBJ databases">
        <title>Mating type loci evolution in Malassezia.</title>
        <authorList>
            <person name="Coelho M.A."/>
        </authorList>
    </citation>
    <scope>NUCLEOTIDE SEQUENCE</scope>
    <source>
        <strain evidence="1">CBS 12830</strain>
    </source>
</reference>
<dbReference type="Proteomes" id="UP001214415">
    <property type="component" value="Chromosome 1"/>
</dbReference>
<keyword evidence="2" id="KW-1185">Reference proteome</keyword>
<dbReference type="AlphaFoldDB" id="A0AAF0IXC5"/>
<evidence type="ECO:0000313" key="1">
    <source>
        <dbReference type="EMBL" id="WFD21606.1"/>
    </source>
</evidence>
<protein>
    <submittedName>
        <fullName evidence="1">Uncharacterized protein</fullName>
    </submittedName>
</protein>
<name>A0AAF0IXC5_9BASI</name>
<gene>
    <name evidence="1" type="ORF">MEQU1_000261</name>
</gene>
<accession>A0AAF0IXC5</accession>
<dbReference type="EMBL" id="CP119900">
    <property type="protein sequence ID" value="WFD21606.1"/>
    <property type="molecule type" value="Genomic_DNA"/>
</dbReference>
<sequence>MALPLLAPCVGAALLSVLLSVLARYAWHTRYAGPAIAPSWTKALHTLPLELQWRVLLHVARPSLTRVAPHDSLGRVLCLSKSTLHTLQAAAYRDLYIHNAAALHRLRRTLAVEAPHLGAYIRSLHLASCGAASPLALEQLLLAVPQLDTLSLDASTAWRLCESQAGRLAHAARPKTVYLQWQVHPHTWSRLSALLQFRLWEHTRTLTMTSHVACAPLVATRCELAHHLYPCHARMEGAPGACGMGGYL</sequence>
<evidence type="ECO:0000313" key="2">
    <source>
        <dbReference type="Proteomes" id="UP001214415"/>
    </source>
</evidence>
<proteinExistence type="predicted"/>
<organism evidence="1 2">
    <name type="scientific">Malassezia equina</name>
    <dbReference type="NCBI Taxonomy" id="1381935"/>
    <lineage>
        <taxon>Eukaryota</taxon>
        <taxon>Fungi</taxon>
        <taxon>Dikarya</taxon>
        <taxon>Basidiomycota</taxon>
        <taxon>Ustilaginomycotina</taxon>
        <taxon>Malasseziomycetes</taxon>
        <taxon>Malasseziales</taxon>
        <taxon>Malasseziaceae</taxon>
        <taxon>Malassezia</taxon>
    </lineage>
</organism>